<dbReference type="Gramene" id="MELO3C025539.2.1">
    <property type="protein sequence ID" value="MELO3C025539.2.1"/>
    <property type="gene ID" value="MELO3C025539.2"/>
</dbReference>
<name>A0A9I9DZ89_CUCME</name>
<evidence type="ECO:0000313" key="1">
    <source>
        <dbReference type="EnsemblPlants" id="MELO3C025539.2.1"/>
    </source>
</evidence>
<reference evidence="1" key="1">
    <citation type="submission" date="2023-03" db="UniProtKB">
        <authorList>
            <consortium name="EnsemblPlants"/>
        </authorList>
    </citation>
    <scope>IDENTIFICATION</scope>
</reference>
<organism evidence="1">
    <name type="scientific">Cucumis melo</name>
    <name type="common">Muskmelon</name>
    <dbReference type="NCBI Taxonomy" id="3656"/>
    <lineage>
        <taxon>Eukaryota</taxon>
        <taxon>Viridiplantae</taxon>
        <taxon>Streptophyta</taxon>
        <taxon>Embryophyta</taxon>
        <taxon>Tracheophyta</taxon>
        <taxon>Spermatophyta</taxon>
        <taxon>Magnoliopsida</taxon>
        <taxon>eudicotyledons</taxon>
        <taxon>Gunneridae</taxon>
        <taxon>Pentapetalae</taxon>
        <taxon>rosids</taxon>
        <taxon>fabids</taxon>
        <taxon>Cucurbitales</taxon>
        <taxon>Cucurbitaceae</taxon>
        <taxon>Benincaseae</taxon>
        <taxon>Cucumis</taxon>
    </lineage>
</organism>
<sequence length="91" mass="10497">MALNTQRTGTNIRNVDYSIIHNKMASSIVMDSDHPIMVTRRNNGTCRKSNQITELKRHDNQMAEHECLEMVDSDGDIGELRVLWDEEGDFF</sequence>
<protein>
    <submittedName>
        <fullName evidence="1">Uncharacterized protein</fullName>
    </submittedName>
</protein>
<accession>A0A9I9DZ89</accession>
<dbReference type="AlphaFoldDB" id="A0A9I9DZ89"/>
<proteinExistence type="predicted"/>
<dbReference type="EnsemblPlants" id="MELO3C025539.2.1">
    <property type="protein sequence ID" value="MELO3C025539.2.1"/>
    <property type="gene ID" value="MELO3C025539.2"/>
</dbReference>